<dbReference type="GeneID" id="28831432"/>
<feature type="region of interest" description="Disordered" evidence="1">
    <location>
        <begin position="1"/>
        <end position="53"/>
    </location>
</feature>
<evidence type="ECO:0000313" key="3">
    <source>
        <dbReference type="Proteomes" id="UP000070700"/>
    </source>
</evidence>
<dbReference type="Proteomes" id="UP000070700">
    <property type="component" value="Unassembled WGS sequence"/>
</dbReference>
<feature type="region of interest" description="Disordered" evidence="1">
    <location>
        <begin position="324"/>
        <end position="344"/>
    </location>
</feature>
<organism evidence="2 3">
    <name type="scientific">Mollisia scopiformis</name>
    <name type="common">Conifer needle endophyte fungus</name>
    <name type="synonym">Phialocephala scopiformis</name>
    <dbReference type="NCBI Taxonomy" id="149040"/>
    <lineage>
        <taxon>Eukaryota</taxon>
        <taxon>Fungi</taxon>
        <taxon>Dikarya</taxon>
        <taxon>Ascomycota</taxon>
        <taxon>Pezizomycotina</taxon>
        <taxon>Leotiomycetes</taxon>
        <taxon>Helotiales</taxon>
        <taxon>Mollisiaceae</taxon>
        <taxon>Mollisia</taxon>
    </lineage>
</organism>
<feature type="compositionally biased region" description="Low complexity" evidence="1">
    <location>
        <begin position="31"/>
        <end position="42"/>
    </location>
</feature>
<reference evidence="2 3" key="1">
    <citation type="submission" date="2015-10" db="EMBL/GenBank/DDBJ databases">
        <title>Full genome of DAOMC 229536 Phialocephala scopiformis, a fungal endophyte of spruce producing the potent anti-insectan compound rugulosin.</title>
        <authorList>
            <consortium name="DOE Joint Genome Institute"/>
            <person name="Walker A.K."/>
            <person name="Frasz S.L."/>
            <person name="Seifert K.A."/>
            <person name="Miller J.D."/>
            <person name="Mondo S.J."/>
            <person name="Labutti K."/>
            <person name="Lipzen A."/>
            <person name="Dockter R."/>
            <person name="Kennedy M."/>
            <person name="Grigoriev I.V."/>
            <person name="Spatafora J.W."/>
        </authorList>
    </citation>
    <scope>NUCLEOTIDE SEQUENCE [LARGE SCALE GENOMIC DNA]</scope>
    <source>
        <strain evidence="2 3">CBS 120377</strain>
    </source>
</reference>
<dbReference type="AlphaFoldDB" id="A0A132B628"/>
<dbReference type="RefSeq" id="XP_018061804.1">
    <property type="nucleotide sequence ID" value="XM_018221706.1"/>
</dbReference>
<keyword evidence="3" id="KW-1185">Reference proteome</keyword>
<protein>
    <submittedName>
        <fullName evidence="2">Uncharacterized protein</fullName>
    </submittedName>
</protein>
<evidence type="ECO:0000256" key="1">
    <source>
        <dbReference type="SAM" id="MobiDB-lite"/>
    </source>
</evidence>
<sequence length="344" mass="39010">MSSKKKVNKNVTPKKSTRSTPKRKAKEVSVAAQDEQADPAPASSTQALNDLDGEEIDGVEFHDAEEEIAEPSNQPNQHPVPLIPSRSIIELKKEEHISIGARVAMSSPSVTILVNDRNKIHEFKVHDSERSAFTVNDYIWKTRVTSPHFAHFFGWLYTGTVLDTVCFDSETLDQELWDLGDFLEAPGFQNYVMDETRAAYRDGEEQKYYMSTRAIRSIYTMASVGPQFRLLACDIMNCLDVVHSQNYGSSKSWANLIKGCPALKKNLADREHMDWGVTRPWDDEYRVNYMVAEKPLGEAWEVEILGRGLRAEVEQRAKNEEVSGMVELEHLNRDNQKSKRGAKS</sequence>
<evidence type="ECO:0000313" key="2">
    <source>
        <dbReference type="EMBL" id="KUJ07449.1"/>
    </source>
</evidence>
<dbReference type="InParanoid" id="A0A132B628"/>
<gene>
    <name evidence="2" type="ORF">LY89DRAFT_766027</name>
</gene>
<dbReference type="KEGG" id="psco:LY89DRAFT_766027"/>
<accession>A0A132B628</accession>
<dbReference type="EMBL" id="KQ947439">
    <property type="protein sequence ID" value="KUJ07449.1"/>
    <property type="molecule type" value="Genomic_DNA"/>
</dbReference>
<dbReference type="OrthoDB" id="1022638at2759"/>
<feature type="compositionally biased region" description="Basic and acidic residues" evidence="1">
    <location>
        <begin position="324"/>
        <end position="337"/>
    </location>
</feature>
<feature type="compositionally biased region" description="Basic residues" evidence="1">
    <location>
        <begin position="15"/>
        <end position="25"/>
    </location>
</feature>
<name>A0A132B628_MOLSC</name>
<proteinExistence type="predicted"/>